<organism evidence="1 2">
    <name type="scientific">Tardiphaga alba</name>
    <dbReference type="NCBI Taxonomy" id="340268"/>
    <lineage>
        <taxon>Bacteria</taxon>
        <taxon>Pseudomonadati</taxon>
        <taxon>Pseudomonadota</taxon>
        <taxon>Alphaproteobacteria</taxon>
        <taxon>Hyphomicrobiales</taxon>
        <taxon>Nitrobacteraceae</taxon>
        <taxon>Tardiphaga</taxon>
    </lineage>
</organism>
<protein>
    <submittedName>
        <fullName evidence="1">Cupin domain-containing protein</fullName>
    </submittedName>
</protein>
<dbReference type="Proteomes" id="UP000682843">
    <property type="component" value="Chromosome"/>
</dbReference>
<dbReference type="EMBL" id="CP036498">
    <property type="protein sequence ID" value="QUS41594.1"/>
    <property type="molecule type" value="Genomic_DNA"/>
</dbReference>
<dbReference type="CDD" id="cd06982">
    <property type="entry name" value="cupin_BauB-like"/>
    <property type="match status" value="1"/>
</dbReference>
<name>A0ABX8ACU9_9BRAD</name>
<evidence type="ECO:0000313" key="2">
    <source>
        <dbReference type="Proteomes" id="UP000682843"/>
    </source>
</evidence>
<evidence type="ECO:0000313" key="1">
    <source>
        <dbReference type="EMBL" id="QUS41594.1"/>
    </source>
</evidence>
<gene>
    <name evidence="1" type="ORF">RPMA_24140</name>
</gene>
<keyword evidence="2" id="KW-1185">Reference proteome</keyword>
<dbReference type="RefSeq" id="WP_211910235.1">
    <property type="nucleotide sequence ID" value="NZ_CP036498.1"/>
</dbReference>
<dbReference type="Gene3D" id="2.60.120.10">
    <property type="entry name" value="Jelly Rolls"/>
    <property type="match status" value="1"/>
</dbReference>
<sequence length="95" mass="10391">MLAAQSDVQQDTPEVRVTEWRLAPGAATGHHTHGMDYVIVPVTTSAMTIVAPDGSRSISNIVAGKSYFRKAGVEHDVLNETDKEIVFLEVEIKQK</sequence>
<dbReference type="SUPFAM" id="SSF51182">
    <property type="entry name" value="RmlC-like cupins"/>
    <property type="match status" value="1"/>
</dbReference>
<proteinExistence type="predicted"/>
<dbReference type="InterPro" id="IPR011051">
    <property type="entry name" value="RmlC_Cupin_sf"/>
</dbReference>
<accession>A0ABX8ACU9</accession>
<dbReference type="InterPro" id="IPR014710">
    <property type="entry name" value="RmlC-like_jellyroll"/>
</dbReference>
<reference evidence="1 2" key="1">
    <citation type="submission" date="2019-02" db="EMBL/GenBank/DDBJ databases">
        <title>Emended description of the genus Rhodopseudomonas and description of Rhodopseudomonas albus sp. nov., a non-phototrophic, heavy-metal-tolerant bacterium isolated from garden soil.</title>
        <authorList>
            <person name="Bao Z."/>
            <person name="Cao W.W."/>
            <person name="Sato Y."/>
            <person name="Nishizawa T."/>
            <person name="Zhao J."/>
            <person name="Guo Y."/>
            <person name="Ohta H."/>
        </authorList>
    </citation>
    <scope>NUCLEOTIDE SEQUENCE [LARGE SCALE GENOMIC DNA]</scope>
    <source>
        <strain evidence="1 2">SK50-23</strain>
    </source>
</reference>